<evidence type="ECO:0000313" key="2">
    <source>
        <dbReference type="EMBL" id="HIX36657.1"/>
    </source>
</evidence>
<sequence length="667" mass="77146">FAQVPEENFPGFERKKNPQMALNSSFIKEGEKGVFLGHIMYHTKKTGKEFSLPVSAFNRHAFICGMTGAGKSNTIFHLLRRLDLPFMVIEPVKSEYYQLKNTYEDMKVYTMSVPDPDVLQINPFWFPPGASLQYHIDSLKTIISSAFALYAAMPNILEQCLYRSYVKCGWNISSGKNVYQDLIPEEFLYPTFGILCQEVERYLEESDYEGESLSTYKGALLTRLQSFTTGTKGILFNNHHHPDYGDWYKRHVTIELEELADDGDKCILMGIIMTQYFQFVKLERGKYAEEGLRHLLIIEEAHRLFKNVQGISDTESVSSVEQMVDTLSNMMAEIRAYGEGLFIVDQSPAKIAEDVIRNSNIKIVHRMDNKKDMEMVESALRLQDNLDFIAELAQGETLVRGEGMHQAARVYVPKEKGRQEEFSVVHRKEEENYPLIFSAMADYILMNSEFTAAFDHLLGCFLNSLLYDSIYEKANSILGFFMDETFRLVCAYGNGMEYYGDKPDFLLYLSKKEMQKKLQKKYPLHNLLNTYILMMAGRCIELYLENGNLAVDEIRILADFRENTIFSHMEDMYRNSRNRIYERIFQVSGGISIYCGLILDIAAGIEEDCGDFMEKGRYEDQWKAGLIRRHVSMEFLLPVNPEVWDTLTRRICKLLKVPYQKNRTEAK</sequence>
<feature type="domain" description="Helicase HerA central" evidence="1">
    <location>
        <begin position="44"/>
        <end position="127"/>
    </location>
</feature>
<dbReference type="SUPFAM" id="SSF52540">
    <property type="entry name" value="P-loop containing nucleoside triphosphate hydrolases"/>
    <property type="match status" value="1"/>
</dbReference>
<dbReference type="EMBL" id="DXFG01000042">
    <property type="protein sequence ID" value="HIX36657.1"/>
    <property type="molecule type" value="Genomic_DNA"/>
</dbReference>
<dbReference type="AlphaFoldDB" id="A0A9D1VK03"/>
<keyword evidence="2" id="KW-0067">ATP-binding</keyword>
<evidence type="ECO:0000313" key="3">
    <source>
        <dbReference type="Proteomes" id="UP000824230"/>
    </source>
</evidence>
<evidence type="ECO:0000259" key="1">
    <source>
        <dbReference type="Pfam" id="PF01935"/>
    </source>
</evidence>
<dbReference type="GO" id="GO:0005524">
    <property type="term" value="F:ATP binding"/>
    <property type="evidence" value="ECO:0007669"/>
    <property type="project" value="UniProtKB-KW"/>
</dbReference>
<reference evidence="2" key="2">
    <citation type="submission" date="2021-04" db="EMBL/GenBank/DDBJ databases">
        <authorList>
            <person name="Gilroy R."/>
        </authorList>
    </citation>
    <scope>NUCLEOTIDE SEQUENCE</scope>
    <source>
        <strain evidence="2">ChiHjej12B11-1927</strain>
    </source>
</reference>
<dbReference type="Gene3D" id="3.40.50.300">
    <property type="entry name" value="P-loop containing nucleotide triphosphate hydrolases"/>
    <property type="match status" value="2"/>
</dbReference>
<dbReference type="PANTHER" id="PTHR42957:SF1">
    <property type="entry name" value="HELICASE MJ1565-RELATED"/>
    <property type="match status" value="1"/>
</dbReference>
<name>A0A9D1VK03_9FIRM</name>
<comment type="caution">
    <text evidence="2">The sequence shown here is derived from an EMBL/GenBank/DDBJ whole genome shotgun (WGS) entry which is preliminary data.</text>
</comment>
<gene>
    <name evidence="2" type="ORF">H9738_02135</name>
</gene>
<organism evidence="2 3">
    <name type="scientific">Candidatus Blautia pullistercoris</name>
    <dbReference type="NCBI Taxonomy" id="2838499"/>
    <lineage>
        <taxon>Bacteria</taxon>
        <taxon>Bacillati</taxon>
        <taxon>Bacillota</taxon>
        <taxon>Clostridia</taxon>
        <taxon>Lachnospirales</taxon>
        <taxon>Lachnospiraceae</taxon>
        <taxon>Blautia</taxon>
    </lineage>
</organism>
<dbReference type="InterPro" id="IPR008571">
    <property type="entry name" value="HerA-like"/>
</dbReference>
<keyword evidence="2" id="KW-0547">Nucleotide-binding</keyword>
<dbReference type="Pfam" id="PF01935">
    <property type="entry name" value="DUF87"/>
    <property type="match status" value="1"/>
</dbReference>
<accession>A0A9D1VK03</accession>
<proteinExistence type="predicted"/>
<dbReference type="Proteomes" id="UP000824230">
    <property type="component" value="Unassembled WGS sequence"/>
</dbReference>
<dbReference type="Gene3D" id="1.10.8.730">
    <property type="match status" value="1"/>
</dbReference>
<protein>
    <submittedName>
        <fullName evidence="2">ATP-binding protein</fullName>
    </submittedName>
</protein>
<dbReference type="InterPro" id="IPR027417">
    <property type="entry name" value="P-loop_NTPase"/>
</dbReference>
<dbReference type="PANTHER" id="PTHR42957">
    <property type="entry name" value="HELICASE MJ1565-RELATED"/>
    <property type="match status" value="1"/>
</dbReference>
<feature type="non-terminal residue" evidence="2">
    <location>
        <position position="1"/>
    </location>
</feature>
<reference evidence="2" key="1">
    <citation type="journal article" date="2021" name="PeerJ">
        <title>Extensive microbial diversity within the chicken gut microbiome revealed by metagenomics and culture.</title>
        <authorList>
            <person name="Gilroy R."/>
            <person name="Ravi A."/>
            <person name="Getino M."/>
            <person name="Pursley I."/>
            <person name="Horton D.L."/>
            <person name="Alikhan N.F."/>
            <person name="Baker D."/>
            <person name="Gharbi K."/>
            <person name="Hall N."/>
            <person name="Watson M."/>
            <person name="Adriaenssens E.M."/>
            <person name="Foster-Nyarko E."/>
            <person name="Jarju S."/>
            <person name="Secka A."/>
            <person name="Antonio M."/>
            <person name="Oren A."/>
            <person name="Chaudhuri R.R."/>
            <person name="La Ragione R."/>
            <person name="Hildebrand F."/>
            <person name="Pallen M.J."/>
        </authorList>
    </citation>
    <scope>NUCLEOTIDE SEQUENCE</scope>
    <source>
        <strain evidence="2">ChiHjej12B11-1927</strain>
    </source>
</reference>
<dbReference type="InterPro" id="IPR002789">
    <property type="entry name" value="HerA_central"/>
</dbReference>